<evidence type="ECO:0000256" key="5">
    <source>
        <dbReference type="SAM" id="MobiDB-lite"/>
    </source>
</evidence>
<dbReference type="NCBIfam" id="TIGR02937">
    <property type="entry name" value="sigma70-ECF"/>
    <property type="match status" value="1"/>
</dbReference>
<dbReference type="PANTHER" id="PTHR30173:SF36">
    <property type="entry name" value="ECF RNA POLYMERASE SIGMA FACTOR SIGJ"/>
    <property type="match status" value="1"/>
</dbReference>
<dbReference type="InterPro" id="IPR014284">
    <property type="entry name" value="RNA_pol_sigma-70_dom"/>
</dbReference>
<dbReference type="EMBL" id="JAAGMD010000298">
    <property type="protein sequence ID" value="NEA86555.1"/>
    <property type="molecule type" value="Genomic_DNA"/>
</dbReference>
<dbReference type="Pfam" id="PF04542">
    <property type="entry name" value="Sigma70_r2"/>
    <property type="match status" value="1"/>
</dbReference>
<dbReference type="InterPro" id="IPR007627">
    <property type="entry name" value="RNA_pol_sigma70_r2"/>
</dbReference>
<evidence type="ECO:0000259" key="7">
    <source>
        <dbReference type="Pfam" id="PF08281"/>
    </source>
</evidence>
<dbReference type="InterPro" id="IPR013325">
    <property type="entry name" value="RNA_pol_sigma_r2"/>
</dbReference>
<keyword evidence="4" id="KW-0804">Transcription</keyword>
<sequence>MDTHLAETETAYDTRTGHDTGPAPRTGPAHPIAPAHPAAPAPGTATGTGASGGTTPGAIDDLEDATSLFLSVRPSLFRIAHRIVGDASEAEDVLQEVWLRLRRTDRRAVHSPAALLRTITVRLAINAGQSARRRREYPATPWLPEPPASEATPEAVAERQEAVEQAVALLLERLTPRQRAAFVLREGFGYPHTRIAGLLHLSVVNSRQHVARAHQRLAGTHTERTTRHPADAATHRRYVRVFLAAAQTGQLAGLEQLLLDDTLDQTLDDPADRTEAAPLAPAA</sequence>
<dbReference type="SUPFAM" id="SSF88659">
    <property type="entry name" value="Sigma3 and sigma4 domains of RNA polymerase sigma factors"/>
    <property type="match status" value="1"/>
</dbReference>
<accession>A0A6G3QT82</accession>
<comment type="caution">
    <text evidence="8">The sequence shown here is derived from an EMBL/GenBank/DDBJ whole genome shotgun (WGS) entry which is preliminary data.</text>
</comment>
<dbReference type="Pfam" id="PF08281">
    <property type="entry name" value="Sigma70_r4_2"/>
    <property type="match status" value="1"/>
</dbReference>
<dbReference type="GO" id="GO:0016987">
    <property type="term" value="F:sigma factor activity"/>
    <property type="evidence" value="ECO:0007669"/>
    <property type="project" value="UniProtKB-KW"/>
</dbReference>
<dbReference type="GO" id="GO:0003677">
    <property type="term" value="F:DNA binding"/>
    <property type="evidence" value="ECO:0007669"/>
    <property type="project" value="InterPro"/>
</dbReference>
<dbReference type="GO" id="GO:0006352">
    <property type="term" value="P:DNA-templated transcription initiation"/>
    <property type="evidence" value="ECO:0007669"/>
    <property type="project" value="InterPro"/>
</dbReference>
<organism evidence="8">
    <name type="scientific">Streptomyces sp. SID14436</name>
    <dbReference type="NCBI Taxonomy" id="2706070"/>
    <lineage>
        <taxon>Bacteria</taxon>
        <taxon>Bacillati</taxon>
        <taxon>Actinomycetota</taxon>
        <taxon>Actinomycetes</taxon>
        <taxon>Kitasatosporales</taxon>
        <taxon>Streptomycetaceae</taxon>
        <taxon>Streptomyces</taxon>
    </lineage>
</organism>
<dbReference type="Gene3D" id="1.10.10.10">
    <property type="entry name" value="Winged helix-like DNA-binding domain superfamily/Winged helix DNA-binding domain"/>
    <property type="match status" value="1"/>
</dbReference>
<dbReference type="Gene3D" id="1.10.1740.10">
    <property type="match status" value="1"/>
</dbReference>
<name>A0A6G3QT82_9ACTN</name>
<dbReference type="InterPro" id="IPR013249">
    <property type="entry name" value="RNA_pol_sigma70_r4_t2"/>
</dbReference>
<evidence type="ECO:0000313" key="8">
    <source>
        <dbReference type="EMBL" id="NEA86555.1"/>
    </source>
</evidence>
<dbReference type="SUPFAM" id="SSF88946">
    <property type="entry name" value="Sigma2 domain of RNA polymerase sigma factors"/>
    <property type="match status" value="1"/>
</dbReference>
<evidence type="ECO:0000256" key="1">
    <source>
        <dbReference type="ARBA" id="ARBA00010641"/>
    </source>
</evidence>
<gene>
    <name evidence="8" type="ORF">G3I53_10980</name>
</gene>
<comment type="similarity">
    <text evidence="1">Belongs to the sigma-70 factor family. ECF subfamily.</text>
</comment>
<dbReference type="InterPro" id="IPR052704">
    <property type="entry name" value="ECF_Sigma-70_Domain"/>
</dbReference>
<dbReference type="PANTHER" id="PTHR30173">
    <property type="entry name" value="SIGMA 19 FACTOR"/>
    <property type="match status" value="1"/>
</dbReference>
<proteinExistence type="inferred from homology"/>
<keyword evidence="3" id="KW-0731">Sigma factor</keyword>
<feature type="region of interest" description="Disordered" evidence="5">
    <location>
        <begin position="1"/>
        <end position="59"/>
    </location>
</feature>
<feature type="compositionally biased region" description="Low complexity" evidence="5">
    <location>
        <begin position="26"/>
        <end position="48"/>
    </location>
</feature>
<reference evidence="8" key="1">
    <citation type="submission" date="2020-01" db="EMBL/GenBank/DDBJ databases">
        <title>Insect and environment-associated Actinomycetes.</title>
        <authorList>
            <person name="Currrie C."/>
            <person name="Chevrette M."/>
            <person name="Carlson C."/>
            <person name="Stubbendieck R."/>
            <person name="Wendt-Pienkowski E."/>
        </authorList>
    </citation>
    <scope>NUCLEOTIDE SEQUENCE</scope>
    <source>
        <strain evidence="8">SID14436</strain>
    </source>
</reference>
<evidence type="ECO:0000256" key="4">
    <source>
        <dbReference type="ARBA" id="ARBA00023163"/>
    </source>
</evidence>
<evidence type="ECO:0000259" key="6">
    <source>
        <dbReference type="Pfam" id="PF04542"/>
    </source>
</evidence>
<dbReference type="RefSeq" id="WP_164333432.1">
    <property type="nucleotide sequence ID" value="NZ_JAAGMD010000298.1"/>
</dbReference>
<feature type="domain" description="RNA polymerase sigma factor 70 region 4 type 2" evidence="7">
    <location>
        <begin position="165"/>
        <end position="217"/>
    </location>
</feature>
<dbReference type="InterPro" id="IPR013324">
    <property type="entry name" value="RNA_pol_sigma_r3/r4-like"/>
</dbReference>
<keyword evidence="2" id="KW-0805">Transcription regulation</keyword>
<evidence type="ECO:0000256" key="3">
    <source>
        <dbReference type="ARBA" id="ARBA00023082"/>
    </source>
</evidence>
<dbReference type="AlphaFoldDB" id="A0A6G3QT82"/>
<dbReference type="InterPro" id="IPR036388">
    <property type="entry name" value="WH-like_DNA-bd_sf"/>
</dbReference>
<feature type="domain" description="RNA polymerase sigma-70 region 2" evidence="6">
    <location>
        <begin position="68"/>
        <end position="133"/>
    </location>
</feature>
<evidence type="ECO:0000256" key="2">
    <source>
        <dbReference type="ARBA" id="ARBA00023015"/>
    </source>
</evidence>
<protein>
    <submittedName>
        <fullName evidence="8">Sigma-70 family RNA polymerase sigma factor</fullName>
    </submittedName>
</protein>